<keyword evidence="1" id="KW-0732">Signal</keyword>
<evidence type="ECO:0000256" key="1">
    <source>
        <dbReference type="SAM" id="SignalP"/>
    </source>
</evidence>
<name>A0ABD6E2W7_9BILA</name>
<protein>
    <submittedName>
        <fullName evidence="2">Uncharacterized protein</fullName>
    </submittedName>
</protein>
<reference evidence="2 3" key="1">
    <citation type="submission" date="2024-08" db="EMBL/GenBank/DDBJ databases">
        <title>Gnathostoma spinigerum genome.</title>
        <authorList>
            <person name="Gonzalez-Bertolin B."/>
            <person name="Monzon S."/>
            <person name="Zaballos A."/>
            <person name="Jimenez P."/>
            <person name="Dekumyoy P."/>
            <person name="Varona S."/>
            <person name="Cuesta I."/>
            <person name="Sumanam S."/>
            <person name="Adisakwattana P."/>
            <person name="Gasser R.B."/>
            <person name="Hernandez-Gonzalez A."/>
            <person name="Young N.D."/>
            <person name="Perteguer M.J."/>
        </authorList>
    </citation>
    <scope>NUCLEOTIDE SEQUENCE [LARGE SCALE GENOMIC DNA]</scope>
    <source>
        <strain evidence="2">AL3</strain>
        <tissue evidence="2">Liver</tissue>
    </source>
</reference>
<organism evidence="2 3">
    <name type="scientific">Gnathostoma spinigerum</name>
    <dbReference type="NCBI Taxonomy" id="75299"/>
    <lineage>
        <taxon>Eukaryota</taxon>
        <taxon>Metazoa</taxon>
        <taxon>Ecdysozoa</taxon>
        <taxon>Nematoda</taxon>
        <taxon>Chromadorea</taxon>
        <taxon>Rhabditida</taxon>
        <taxon>Spirurina</taxon>
        <taxon>Gnathostomatomorpha</taxon>
        <taxon>Gnathostomatoidea</taxon>
        <taxon>Gnathostomatidae</taxon>
        <taxon>Gnathostoma</taxon>
    </lineage>
</organism>
<comment type="caution">
    <text evidence="2">The sequence shown here is derived from an EMBL/GenBank/DDBJ whole genome shotgun (WGS) entry which is preliminary data.</text>
</comment>
<dbReference type="Proteomes" id="UP001608902">
    <property type="component" value="Unassembled WGS sequence"/>
</dbReference>
<evidence type="ECO:0000313" key="2">
    <source>
        <dbReference type="EMBL" id="MFH4973506.1"/>
    </source>
</evidence>
<feature type="signal peptide" evidence="1">
    <location>
        <begin position="1"/>
        <end position="23"/>
    </location>
</feature>
<dbReference type="AlphaFoldDB" id="A0ABD6E2W7"/>
<evidence type="ECO:0000313" key="3">
    <source>
        <dbReference type="Proteomes" id="UP001608902"/>
    </source>
</evidence>
<sequence length="120" mass="13463">MERTFVKLLLIISILALPSDILASERSEARPMRFYKGYVGANERIKRQMFDNFFPWSTYGLLSSLGGIFQMAPFGYGGLGWSPYNINYVQPRYYSGPMMTPFGPGYGTSTGFTSVSIGKK</sequence>
<feature type="chain" id="PRO_5044785394" evidence="1">
    <location>
        <begin position="24"/>
        <end position="120"/>
    </location>
</feature>
<proteinExistence type="predicted"/>
<keyword evidence="3" id="KW-1185">Reference proteome</keyword>
<accession>A0ABD6E2W7</accession>
<gene>
    <name evidence="2" type="ORF">AB6A40_000215</name>
</gene>
<dbReference type="EMBL" id="JBGFUD010000053">
    <property type="protein sequence ID" value="MFH4973506.1"/>
    <property type="molecule type" value="Genomic_DNA"/>
</dbReference>